<dbReference type="Proteomes" id="UP000585474">
    <property type="component" value="Unassembled WGS sequence"/>
</dbReference>
<organism evidence="1 2">
    <name type="scientific">Actinidia rufa</name>
    <dbReference type="NCBI Taxonomy" id="165716"/>
    <lineage>
        <taxon>Eukaryota</taxon>
        <taxon>Viridiplantae</taxon>
        <taxon>Streptophyta</taxon>
        <taxon>Embryophyta</taxon>
        <taxon>Tracheophyta</taxon>
        <taxon>Spermatophyta</taxon>
        <taxon>Magnoliopsida</taxon>
        <taxon>eudicotyledons</taxon>
        <taxon>Gunneridae</taxon>
        <taxon>Pentapetalae</taxon>
        <taxon>asterids</taxon>
        <taxon>Ericales</taxon>
        <taxon>Actinidiaceae</taxon>
        <taxon>Actinidia</taxon>
    </lineage>
</organism>
<dbReference type="EMBL" id="BJWL01000004">
    <property type="protein sequence ID" value="GFY85533.1"/>
    <property type="molecule type" value="Genomic_DNA"/>
</dbReference>
<reference evidence="1 2" key="1">
    <citation type="submission" date="2019-07" db="EMBL/GenBank/DDBJ databases">
        <title>De Novo Assembly of kiwifruit Actinidia rufa.</title>
        <authorList>
            <person name="Sugita-Konishi S."/>
            <person name="Sato K."/>
            <person name="Mori E."/>
            <person name="Abe Y."/>
            <person name="Kisaki G."/>
            <person name="Hamano K."/>
            <person name="Suezawa K."/>
            <person name="Otani M."/>
            <person name="Fukuda T."/>
            <person name="Manabe T."/>
            <person name="Gomi K."/>
            <person name="Tabuchi M."/>
            <person name="Akimitsu K."/>
            <person name="Kataoka I."/>
        </authorList>
    </citation>
    <scope>NUCLEOTIDE SEQUENCE [LARGE SCALE GENOMIC DNA]</scope>
    <source>
        <strain evidence="2">cv. Fuchu</strain>
    </source>
</reference>
<accession>A0A7J0EGE1</accession>
<gene>
    <name evidence="1" type="ORF">Acr_04g0002710</name>
</gene>
<sequence>MSVVIVTRKVIGSIHVLTRVSQRFRKDFPDHLLHLGHHNSIHNKVPNNILVLLTALAAPTSSEEYSSTLDITDISLPTTSPKVPDCPSPPATFSLSSLIPPAPLVYSRHHAASTILSSSFMAPPSDFGDLDLPARRYLTHSRHPLTRWEELAQYEPLSDFPSNGAVESKCLDRRHTYQFLMGLKSEFETLRTQILNTSSLPSLYEAFATMDVVFLAPWWWSWEWLQWRPRSRHSSTSAFAEVDPIPTDLPDFKQLQLQIAQLQSHLGLAPASSSSGPTAAIVAETPTALHGPDFEEDFCRGISEMDYTTLGILYHLVRYRLAFMFSLHQF</sequence>
<evidence type="ECO:0000313" key="1">
    <source>
        <dbReference type="EMBL" id="GFY85533.1"/>
    </source>
</evidence>
<keyword evidence="2" id="KW-1185">Reference proteome</keyword>
<comment type="caution">
    <text evidence="1">The sequence shown here is derived from an EMBL/GenBank/DDBJ whole genome shotgun (WGS) entry which is preliminary data.</text>
</comment>
<dbReference type="AlphaFoldDB" id="A0A7J0EGE1"/>
<protein>
    <submittedName>
        <fullName evidence="1">Uncharacterized protein</fullName>
    </submittedName>
</protein>
<name>A0A7J0EGE1_9ERIC</name>
<evidence type="ECO:0000313" key="2">
    <source>
        <dbReference type="Proteomes" id="UP000585474"/>
    </source>
</evidence>
<proteinExistence type="predicted"/>